<evidence type="ECO:0000313" key="3">
    <source>
        <dbReference type="Proteomes" id="UP000499080"/>
    </source>
</evidence>
<dbReference type="OrthoDB" id="6717120at2759"/>
<protein>
    <recommendedName>
        <fullName evidence="1">DDE-1 domain-containing protein</fullName>
    </recommendedName>
</protein>
<dbReference type="AlphaFoldDB" id="A0A4Y2KJV9"/>
<evidence type="ECO:0000313" key="2">
    <source>
        <dbReference type="EMBL" id="GBN02322.1"/>
    </source>
</evidence>
<gene>
    <name evidence="2" type="ORF">AVEN_228677_1</name>
</gene>
<dbReference type="Proteomes" id="UP000499080">
    <property type="component" value="Unassembled WGS sequence"/>
</dbReference>
<organism evidence="2 3">
    <name type="scientific">Araneus ventricosus</name>
    <name type="common">Orbweaver spider</name>
    <name type="synonym">Epeira ventricosa</name>
    <dbReference type="NCBI Taxonomy" id="182803"/>
    <lineage>
        <taxon>Eukaryota</taxon>
        <taxon>Metazoa</taxon>
        <taxon>Ecdysozoa</taxon>
        <taxon>Arthropoda</taxon>
        <taxon>Chelicerata</taxon>
        <taxon>Arachnida</taxon>
        <taxon>Araneae</taxon>
        <taxon>Araneomorphae</taxon>
        <taxon>Entelegynae</taxon>
        <taxon>Araneoidea</taxon>
        <taxon>Araneidae</taxon>
        <taxon>Araneus</taxon>
    </lineage>
</organism>
<dbReference type="EMBL" id="BGPR01004695">
    <property type="protein sequence ID" value="GBN02322.1"/>
    <property type="molecule type" value="Genomic_DNA"/>
</dbReference>
<dbReference type="GO" id="GO:0003676">
    <property type="term" value="F:nucleic acid binding"/>
    <property type="evidence" value="ECO:0007669"/>
    <property type="project" value="InterPro"/>
</dbReference>
<keyword evidence="3" id="KW-1185">Reference proteome</keyword>
<sequence>MTSVIQPMDQGIIKDLKHFYRRLLVENILIGDFDNKKFSILHASRMCKQAWDKVSERTIMKCLHKAGFVKKETEGVKVVENFDEIDPELAVDNWEDVNSDPSILYRTMSTWTKMWLCVASELMIIAQLAVNNQAEDGLSGDEEDKEIPEKPQYARIYGAYT</sequence>
<comment type="caution">
    <text evidence="2">The sequence shown here is derived from an EMBL/GenBank/DDBJ whole genome shotgun (WGS) entry which is preliminary data.</text>
</comment>
<proteinExistence type="predicted"/>
<feature type="domain" description="DDE-1" evidence="1">
    <location>
        <begin position="2"/>
        <end position="62"/>
    </location>
</feature>
<accession>A0A4Y2KJV9</accession>
<reference evidence="2 3" key="1">
    <citation type="journal article" date="2019" name="Sci. Rep.">
        <title>Orb-weaving spider Araneus ventricosus genome elucidates the spidroin gene catalogue.</title>
        <authorList>
            <person name="Kono N."/>
            <person name="Nakamura H."/>
            <person name="Ohtoshi R."/>
            <person name="Moran D.A.P."/>
            <person name="Shinohara A."/>
            <person name="Yoshida Y."/>
            <person name="Fujiwara M."/>
            <person name="Mori M."/>
            <person name="Tomita M."/>
            <person name="Arakawa K."/>
        </authorList>
    </citation>
    <scope>NUCLEOTIDE SEQUENCE [LARGE SCALE GENOMIC DNA]</scope>
</reference>
<name>A0A4Y2KJV9_ARAVE</name>
<evidence type="ECO:0000259" key="1">
    <source>
        <dbReference type="Pfam" id="PF03184"/>
    </source>
</evidence>
<dbReference type="Pfam" id="PF03184">
    <property type="entry name" value="DDE_1"/>
    <property type="match status" value="1"/>
</dbReference>
<dbReference type="InterPro" id="IPR004875">
    <property type="entry name" value="DDE_SF_endonuclease_dom"/>
</dbReference>